<dbReference type="RefSeq" id="XP_036634722.1">
    <property type="nucleotide sequence ID" value="XM_036773249.1"/>
</dbReference>
<comment type="caution">
    <text evidence="3">The sequence shown here is derived from an EMBL/GenBank/DDBJ whole genome shotgun (WGS) entry which is preliminary data.</text>
</comment>
<gene>
    <name evidence="3" type="ORF">PC9H_003656</name>
</gene>
<evidence type="ECO:0000313" key="3">
    <source>
        <dbReference type="EMBL" id="KAF7436823.1"/>
    </source>
</evidence>
<dbReference type="Proteomes" id="UP000623687">
    <property type="component" value="Unassembled WGS sequence"/>
</dbReference>
<reference evidence="3" key="1">
    <citation type="submission" date="2019-07" db="EMBL/GenBank/DDBJ databases">
        <authorList>
            <person name="Palmer J.M."/>
        </authorList>
    </citation>
    <scope>NUCLEOTIDE SEQUENCE</scope>
    <source>
        <strain evidence="3">PC9</strain>
    </source>
</reference>
<sequence length="589" mass="66833">MSEFDGRRDTAEPAMILDVDQAAGSADVGEPVVLPASPTEQPPVDGMPYLSPSPERALFTRPLPAHEPTLDPRKSPPTIPPVHDHRTLVLCFDGTGDQFDADNSNIVQLFSLLKKDDKTKQMVYYQSGIGTYVSPKVATPVMSKVSQTLDAMIAWNLDAHVMDGYEFLMQNYMDGDRICIFGFSRGAYTARALAGMLHKVGLLPASNHQQVPFAYKMFTRADPLGWEQSNAFKEAFSIDVTIEFIGVWDTVSSVGLIPRRLPFTTSNTVVRTFRHAVALDERRAKFKANLWNKPLPHEENLGTSKTPKVDRSKVQHKKTTGDSDQSEKHSSFIRISEEEHELTQLERQYSELQGKPTDIEEVWFAGCHCDVGGGSVSNKTKHSLARISLRWMIRECFKTNTGIMFDAERLKNVGLDPQTLHPFVTPRPPSRSPGSSKIMKRPKEEKRWRFPWSKKPPAAPSTAPSEKEGLLSRPPSPFPPVASVSEEEEELLDALSPKYDQLKLKPFWWILEFIPMEYRFQVGKDNRWVSYFGPNKARSRIIPRQRSCGFKVHRSVKIRMEAEHEHHNPKKQKKYTPKAKFHTDPIWVD</sequence>
<dbReference type="Pfam" id="PF09994">
    <property type="entry name" value="T6SS_Tle1-like_cat"/>
    <property type="match status" value="1"/>
</dbReference>
<protein>
    <recommendedName>
        <fullName evidence="2">T6SS Phospholipase effector Tle1-like catalytic domain-containing protein</fullName>
    </recommendedName>
</protein>
<evidence type="ECO:0000256" key="1">
    <source>
        <dbReference type="SAM" id="MobiDB-lite"/>
    </source>
</evidence>
<feature type="region of interest" description="Disordered" evidence="1">
    <location>
        <begin position="297"/>
        <end position="333"/>
    </location>
</feature>
<feature type="compositionally biased region" description="Low complexity" evidence="1">
    <location>
        <begin position="451"/>
        <end position="464"/>
    </location>
</feature>
<keyword evidence="4" id="KW-1185">Reference proteome</keyword>
<dbReference type="PANTHER" id="PTHR33840">
    <property type="match status" value="1"/>
</dbReference>
<name>A0A8H7DWN3_PLEOS</name>
<dbReference type="EMBL" id="JACETU010000002">
    <property type="protein sequence ID" value="KAF7436823.1"/>
    <property type="molecule type" value="Genomic_DNA"/>
</dbReference>
<feature type="region of interest" description="Disordered" evidence="1">
    <location>
        <begin position="417"/>
        <end position="483"/>
    </location>
</feature>
<dbReference type="InterPro" id="IPR018712">
    <property type="entry name" value="Tle1-like_cat"/>
</dbReference>
<evidence type="ECO:0000313" key="4">
    <source>
        <dbReference type="Proteomes" id="UP000623687"/>
    </source>
</evidence>
<evidence type="ECO:0000259" key="2">
    <source>
        <dbReference type="Pfam" id="PF09994"/>
    </source>
</evidence>
<accession>A0A8H7DWN3</accession>
<feature type="domain" description="T6SS Phospholipase effector Tle1-like catalytic" evidence="2">
    <location>
        <begin position="86"/>
        <end position="395"/>
    </location>
</feature>
<feature type="compositionally biased region" description="Basic and acidic residues" evidence="1">
    <location>
        <begin position="307"/>
        <end position="333"/>
    </location>
</feature>
<proteinExistence type="predicted"/>
<dbReference type="OrthoDB" id="3162439at2759"/>
<dbReference type="GeneID" id="59373474"/>
<dbReference type="AlphaFoldDB" id="A0A8H7DWN3"/>
<dbReference type="InterPro" id="IPR029058">
    <property type="entry name" value="AB_hydrolase_fold"/>
</dbReference>
<feature type="region of interest" description="Disordered" evidence="1">
    <location>
        <begin position="26"/>
        <end position="45"/>
    </location>
</feature>
<dbReference type="VEuPathDB" id="FungiDB:PC9H_003656"/>
<dbReference type="SUPFAM" id="SSF53474">
    <property type="entry name" value="alpha/beta-Hydrolases"/>
    <property type="match status" value="1"/>
</dbReference>
<organism evidence="3 4">
    <name type="scientific">Pleurotus ostreatus</name>
    <name type="common">Oyster mushroom</name>
    <name type="synonym">White-rot fungus</name>
    <dbReference type="NCBI Taxonomy" id="5322"/>
    <lineage>
        <taxon>Eukaryota</taxon>
        <taxon>Fungi</taxon>
        <taxon>Dikarya</taxon>
        <taxon>Basidiomycota</taxon>
        <taxon>Agaricomycotina</taxon>
        <taxon>Agaricomycetes</taxon>
        <taxon>Agaricomycetidae</taxon>
        <taxon>Agaricales</taxon>
        <taxon>Pleurotineae</taxon>
        <taxon>Pleurotaceae</taxon>
        <taxon>Pleurotus</taxon>
    </lineage>
</organism>
<dbReference type="PANTHER" id="PTHR33840:SF2">
    <property type="entry name" value="TLE1 PHOSPHOLIPASE DOMAIN-CONTAINING PROTEIN"/>
    <property type="match status" value="1"/>
</dbReference>